<dbReference type="InterPro" id="IPR014036">
    <property type="entry name" value="DeoR-like_C"/>
</dbReference>
<dbReference type="EMBL" id="JAVJAF010000001">
    <property type="protein sequence ID" value="MDR6235851.1"/>
    <property type="molecule type" value="Genomic_DNA"/>
</dbReference>
<dbReference type="InterPro" id="IPR036390">
    <property type="entry name" value="WH_DNA-bd_sf"/>
</dbReference>
<dbReference type="InterPro" id="IPR036388">
    <property type="entry name" value="WH-like_DNA-bd_sf"/>
</dbReference>
<dbReference type="InterPro" id="IPR037171">
    <property type="entry name" value="NagB/RpiA_transferase-like"/>
</dbReference>
<keyword evidence="3" id="KW-0238">DNA-binding</keyword>
<sequence>MRAFVSMPSLPAEAADSGKKARRQQALLQLLEATGYVSVEEISDRFQVTTQTARRDIADLSATGRVRRHHGGVALATAIDVLTYRQRRIDRIEAKRRIAQRVASVVQDGAAIYLDCGTTCEAIAEALTQRSGLKIVTCNLRAASLLGDQTDFTIAVPGGFVRNADGSVFGEDAADFIRRFRFDLSIISVSGVELDGRLADDDYQEVALARVAIGISHQVMLAVDAYKFGRSGLVELGTLEGVSMLITDAAPPQELLTVLNENDVALHTC</sequence>
<keyword evidence="2" id="KW-0805">Transcription regulation</keyword>
<dbReference type="Proteomes" id="UP001268036">
    <property type="component" value="Unassembled WGS sequence"/>
</dbReference>
<dbReference type="InterPro" id="IPR001034">
    <property type="entry name" value="DeoR_HTH"/>
</dbReference>
<dbReference type="SMART" id="SM01134">
    <property type="entry name" value="DeoRC"/>
    <property type="match status" value="1"/>
</dbReference>
<dbReference type="Gene3D" id="3.30.750.70">
    <property type="entry name" value="4-hydroxybutyrate coenzyme like domains"/>
    <property type="match status" value="1"/>
</dbReference>
<dbReference type="SUPFAM" id="SSF100950">
    <property type="entry name" value="NagB/RpiA/CoA transferase-like"/>
    <property type="match status" value="1"/>
</dbReference>
<evidence type="ECO:0000256" key="4">
    <source>
        <dbReference type="ARBA" id="ARBA00023163"/>
    </source>
</evidence>
<dbReference type="PRINTS" id="PR00037">
    <property type="entry name" value="HTHLACR"/>
</dbReference>
<proteinExistence type="predicted"/>
<keyword evidence="4" id="KW-0804">Transcription</keyword>
<gene>
    <name evidence="6" type="ORF">QE440_003592</name>
</gene>
<comment type="caution">
    <text evidence="6">The sequence shown here is derived from an EMBL/GenBank/DDBJ whole genome shotgun (WGS) entry which is preliminary data.</text>
</comment>
<dbReference type="GO" id="GO:0003677">
    <property type="term" value="F:DNA binding"/>
    <property type="evidence" value="ECO:0007669"/>
    <property type="project" value="UniProtKB-KW"/>
</dbReference>
<name>A0AAJ2BQV0_9PSED</name>
<dbReference type="AlphaFoldDB" id="A0AAJ2BQV0"/>
<evidence type="ECO:0000256" key="1">
    <source>
        <dbReference type="ARBA" id="ARBA00022491"/>
    </source>
</evidence>
<evidence type="ECO:0000313" key="7">
    <source>
        <dbReference type="Proteomes" id="UP001268036"/>
    </source>
</evidence>
<dbReference type="SUPFAM" id="SSF46785">
    <property type="entry name" value="Winged helix' DNA-binding domain"/>
    <property type="match status" value="1"/>
</dbReference>
<protein>
    <submittedName>
        <fullName evidence="6">DeoR family glycerol-3-phosphate regulon repressor</fullName>
    </submittedName>
</protein>
<dbReference type="InterPro" id="IPR050313">
    <property type="entry name" value="Carb_Metab_HTH_regulators"/>
</dbReference>
<dbReference type="SMART" id="SM00420">
    <property type="entry name" value="HTH_DEOR"/>
    <property type="match status" value="1"/>
</dbReference>
<dbReference type="Gene3D" id="1.10.10.10">
    <property type="entry name" value="Winged helix-like DNA-binding domain superfamily/Winged helix DNA-binding domain"/>
    <property type="match status" value="1"/>
</dbReference>
<keyword evidence="1" id="KW-0678">Repressor</keyword>
<dbReference type="InterPro" id="IPR018356">
    <property type="entry name" value="Tscrpt_reg_HTH_DeoR_CS"/>
</dbReference>
<dbReference type="Pfam" id="PF08220">
    <property type="entry name" value="HTH_DeoR"/>
    <property type="match status" value="1"/>
</dbReference>
<dbReference type="Pfam" id="PF00455">
    <property type="entry name" value="DeoRC"/>
    <property type="match status" value="1"/>
</dbReference>
<dbReference type="PANTHER" id="PTHR30363:SF4">
    <property type="entry name" value="GLYCEROL-3-PHOSPHATE REGULON REPRESSOR"/>
    <property type="match status" value="1"/>
</dbReference>
<feature type="domain" description="HTH deoR-type" evidence="5">
    <location>
        <begin position="20"/>
        <end position="75"/>
    </location>
</feature>
<evidence type="ECO:0000259" key="5">
    <source>
        <dbReference type="PROSITE" id="PS51000"/>
    </source>
</evidence>
<dbReference type="RefSeq" id="WP_309760774.1">
    <property type="nucleotide sequence ID" value="NZ_JAVJAF010000001.1"/>
</dbReference>
<accession>A0AAJ2BQV0</accession>
<dbReference type="PROSITE" id="PS00894">
    <property type="entry name" value="HTH_DEOR_1"/>
    <property type="match status" value="1"/>
</dbReference>
<dbReference type="PROSITE" id="PS51000">
    <property type="entry name" value="HTH_DEOR_2"/>
    <property type="match status" value="1"/>
</dbReference>
<dbReference type="GO" id="GO:0003700">
    <property type="term" value="F:DNA-binding transcription factor activity"/>
    <property type="evidence" value="ECO:0007669"/>
    <property type="project" value="InterPro"/>
</dbReference>
<organism evidence="6 7">
    <name type="scientific">Pseudomonas oryzihabitans</name>
    <dbReference type="NCBI Taxonomy" id="47885"/>
    <lineage>
        <taxon>Bacteria</taxon>
        <taxon>Pseudomonadati</taxon>
        <taxon>Pseudomonadota</taxon>
        <taxon>Gammaproteobacteria</taxon>
        <taxon>Pseudomonadales</taxon>
        <taxon>Pseudomonadaceae</taxon>
        <taxon>Pseudomonas</taxon>
    </lineage>
</organism>
<evidence type="ECO:0000313" key="6">
    <source>
        <dbReference type="EMBL" id="MDR6235851.1"/>
    </source>
</evidence>
<evidence type="ECO:0000256" key="3">
    <source>
        <dbReference type="ARBA" id="ARBA00023125"/>
    </source>
</evidence>
<evidence type="ECO:0000256" key="2">
    <source>
        <dbReference type="ARBA" id="ARBA00023015"/>
    </source>
</evidence>
<reference evidence="6" key="1">
    <citation type="submission" date="2023-08" db="EMBL/GenBank/DDBJ databases">
        <title>Functional and genomic diversity of the sorghum phyllosphere microbiome.</title>
        <authorList>
            <person name="Shade A."/>
        </authorList>
    </citation>
    <scope>NUCLEOTIDE SEQUENCE</scope>
    <source>
        <strain evidence="6">SORGH_AS_0201</strain>
    </source>
</reference>
<dbReference type="PANTHER" id="PTHR30363">
    <property type="entry name" value="HTH-TYPE TRANSCRIPTIONAL REGULATOR SRLR-RELATED"/>
    <property type="match status" value="1"/>
</dbReference>